<dbReference type="GO" id="GO:0003677">
    <property type="term" value="F:DNA binding"/>
    <property type="evidence" value="ECO:0007669"/>
    <property type="project" value="UniProtKB-KW"/>
</dbReference>
<evidence type="ECO:0000313" key="5">
    <source>
        <dbReference type="EMBL" id="EWY40819.1"/>
    </source>
</evidence>
<evidence type="ECO:0000259" key="4">
    <source>
        <dbReference type="PROSITE" id="PS50949"/>
    </source>
</evidence>
<keyword evidence="2" id="KW-0238">DNA-binding</keyword>
<feature type="domain" description="HTH gntR-type" evidence="4">
    <location>
        <begin position="14"/>
        <end position="82"/>
    </location>
</feature>
<sequence>MSAQLVVIPTGRSHSNHAEVARSIGVDIIAGRYPEGTKLPGDAELTRIFGVSRPVLRESVKTLVAKGLLSTKARVGTVVRERGAWNMFDVDVLAWHLDAGIDKLFLRDLAEIRLAVEPRAAALAAERRTAADIEHLRASIAMMRREESDSGAFADGDLSLHIGVANASGNPFMRSIGGVIEAALRASFLLSAPIAERERDIVILSHEQIVDAIEDRDGEAASAAMTHVIFNGLRRHGAIG</sequence>
<dbReference type="InterPro" id="IPR008920">
    <property type="entry name" value="TF_FadR/GntR_C"/>
</dbReference>
<organism evidence="5 6">
    <name type="scientific">Skermanella stibiiresistens SB22</name>
    <dbReference type="NCBI Taxonomy" id="1385369"/>
    <lineage>
        <taxon>Bacteria</taxon>
        <taxon>Pseudomonadati</taxon>
        <taxon>Pseudomonadota</taxon>
        <taxon>Alphaproteobacteria</taxon>
        <taxon>Rhodospirillales</taxon>
        <taxon>Azospirillaceae</taxon>
        <taxon>Skermanella</taxon>
    </lineage>
</organism>
<dbReference type="RefSeq" id="WP_037450699.1">
    <property type="nucleotide sequence ID" value="NZ_AVFL01000006.1"/>
</dbReference>
<dbReference type="Proteomes" id="UP000019486">
    <property type="component" value="Unassembled WGS sequence"/>
</dbReference>
<dbReference type="AlphaFoldDB" id="W9H447"/>
<dbReference type="SMART" id="SM00895">
    <property type="entry name" value="FCD"/>
    <property type="match status" value="1"/>
</dbReference>
<keyword evidence="3" id="KW-0804">Transcription</keyword>
<dbReference type="Pfam" id="PF00392">
    <property type="entry name" value="GntR"/>
    <property type="match status" value="1"/>
</dbReference>
<keyword evidence="6" id="KW-1185">Reference proteome</keyword>
<dbReference type="InterPro" id="IPR000524">
    <property type="entry name" value="Tscrpt_reg_HTH_GntR"/>
</dbReference>
<accession>W9H447</accession>
<dbReference type="Pfam" id="PF07729">
    <property type="entry name" value="FCD"/>
    <property type="match status" value="1"/>
</dbReference>
<dbReference type="SUPFAM" id="SSF48008">
    <property type="entry name" value="GntR ligand-binding domain-like"/>
    <property type="match status" value="1"/>
</dbReference>
<dbReference type="PRINTS" id="PR00035">
    <property type="entry name" value="HTHGNTR"/>
</dbReference>
<dbReference type="InterPro" id="IPR036390">
    <property type="entry name" value="WH_DNA-bd_sf"/>
</dbReference>
<dbReference type="EMBL" id="AVFL01000006">
    <property type="protein sequence ID" value="EWY40819.1"/>
    <property type="molecule type" value="Genomic_DNA"/>
</dbReference>
<dbReference type="PANTHER" id="PTHR43537">
    <property type="entry name" value="TRANSCRIPTIONAL REGULATOR, GNTR FAMILY"/>
    <property type="match status" value="1"/>
</dbReference>
<evidence type="ECO:0000256" key="1">
    <source>
        <dbReference type="ARBA" id="ARBA00023015"/>
    </source>
</evidence>
<gene>
    <name evidence="5" type="ORF">N825_33355</name>
</gene>
<dbReference type="InterPro" id="IPR036388">
    <property type="entry name" value="WH-like_DNA-bd_sf"/>
</dbReference>
<dbReference type="SUPFAM" id="SSF46785">
    <property type="entry name" value="Winged helix' DNA-binding domain"/>
    <property type="match status" value="1"/>
</dbReference>
<dbReference type="SMART" id="SM00345">
    <property type="entry name" value="HTH_GNTR"/>
    <property type="match status" value="1"/>
</dbReference>
<dbReference type="CDD" id="cd07377">
    <property type="entry name" value="WHTH_GntR"/>
    <property type="match status" value="1"/>
</dbReference>
<dbReference type="Gene3D" id="1.20.120.530">
    <property type="entry name" value="GntR ligand-binding domain-like"/>
    <property type="match status" value="1"/>
</dbReference>
<name>W9H447_9PROT</name>
<evidence type="ECO:0000313" key="6">
    <source>
        <dbReference type="Proteomes" id="UP000019486"/>
    </source>
</evidence>
<dbReference type="PROSITE" id="PS50949">
    <property type="entry name" value="HTH_GNTR"/>
    <property type="match status" value="1"/>
</dbReference>
<keyword evidence="1" id="KW-0805">Transcription regulation</keyword>
<dbReference type="Gene3D" id="1.10.10.10">
    <property type="entry name" value="Winged helix-like DNA-binding domain superfamily/Winged helix DNA-binding domain"/>
    <property type="match status" value="1"/>
</dbReference>
<evidence type="ECO:0000256" key="2">
    <source>
        <dbReference type="ARBA" id="ARBA00023125"/>
    </source>
</evidence>
<comment type="caution">
    <text evidence="5">The sequence shown here is derived from an EMBL/GenBank/DDBJ whole genome shotgun (WGS) entry which is preliminary data.</text>
</comment>
<dbReference type="InterPro" id="IPR011711">
    <property type="entry name" value="GntR_C"/>
</dbReference>
<evidence type="ECO:0000256" key="3">
    <source>
        <dbReference type="ARBA" id="ARBA00023163"/>
    </source>
</evidence>
<dbReference type="GO" id="GO:0003700">
    <property type="term" value="F:DNA-binding transcription factor activity"/>
    <property type="evidence" value="ECO:0007669"/>
    <property type="project" value="InterPro"/>
</dbReference>
<dbReference type="PATRIC" id="fig|1385369.3.peg.2115"/>
<dbReference type="PANTHER" id="PTHR43537:SF44">
    <property type="entry name" value="GNTR FAMILY REGULATORY PROTEIN"/>
    <property type="match status" value="1"/>
</dbReference>
<reference evidence="5 6" key="1">
    <citation type="submission" date="2013-08" db="EMBL/GenBank/DDBJ databases">
        <title>The genome sequence of Skermanella stibiiresistens.</title>
        <authorList>
            <person name="Zhu W."/>
            <person name="Wang G."/>
        </authorList>
    </citation>
    <scope>NUCLEOTIDE SEQUENCE [LARGE SCALE GENOMIC DNA]</scope>
    <source>
        <strain evidence="5 6">SB22</strain>
    </source>
</reference>
<dbReference type="OrthoDB" id="9809707at2"/>
<dbReference type="STRING" id="1385369.N825_33355"/>
<protein>
    <submittedName>
        <fullName evidence="5">Transcriptional regulator</fullName>
    </submittedName>
</protein>
<proteinExistence type="predicted"/>